<evidence type="ECO:0000256" key="1">
    <source>
        <dbReference type="SAM" id="MobiDB-lite"/>
    </source>
</evidence>
<proteinExistence type="predicted"/>
<organism evidence="2 3">
    <name type="scientific">Muraenolepis orangiensis</name>
    <name type="common">Patagonian moray cod</name>
    <dbReference type="NCBI Taxonomy" id="630683"/>
    <lineage>
        <taxon>Eukaryota</taxon>
        <taxon>Metazoa</taxon>
        <taxon>Chordata</taxon>
        <taxon>Craniata</taxon>
        <taxon>Vertebrata</taxon>
        <taxon>Euteleostomi</taxon>
        <taxon>Actinopterygii</taxon>
        <taxon>Neopterygii</taxon>
        <taxon>Teleostei</taxon>
        <taxon>Neoteleostei</taxon>
        <taxon>Acanthomorphata</taxon>
        <taxon>Zeiogadaria</taxon>
        <taxon>Gadariae</taxon>
        <taxon>Gadiformes</taxon>
        <taxon>Muraenolepidoidei</taxon>
        <taxon>Muraenolepididae</taxon>
        <taxon>Muraenolepis</taxon>
    </lineage>
</organism>
<feature type="compositionally biased region" description="Basic and acidic residues" evidence="1">
    <location>
        <begin position="26"/>
        <end position="36"/>
    </location>
</feature>
<keyword evidence="3" id="KW-1185">Reference proteome</keyword>
<name>A0A9Q0DJ08_9TELE</name>
<feature type="compositionally biased region" description="Basic and acidic residues" evidence="1">
    <location>
        <begin position="76"/>
        <end position="95"/>
    </location>
</feature>
<reference evidence="2" key="1">
    <citation type="submission" date="2022-07" db="EMBL/GenBank/DDBJ databases">
        <title>Chromosome-level genome of Muraenolepis orangiensis.</title>
        <authorList>
            <person name="Kim J."/>
        </authorList>
    </citation>
    <scope>NUCLEOTIDE SEQUENCE</scope>
    <source>
        <strain evidence="2">KU_S4_2022</strain>
        <tissue evidence="2">Muscle</tissue>
    </source>
</reference>
<dbReference type="EMBL" id="JANIIK010000116">
    <property type="protein sequence ID" value="KAJ3588378.1"/>
    <property type="molecule type" value="Genomic_DNA"/>
</dbReference>
<feature type="compositionally biased region" description="Polar residues" evidence="1">
    <location>
        <begin position="46"/>
        <end position="57"/>
    </location>
</feature>
<evidence type="ECO:0000313" key="3">
    <source>
        <dbReference type="Proteomes" id="UP001148018"/>
    </source>
</evidence>
<protein>
    <submittedName>
        <fullName evidence="2">Uncharacterized protein</fullName>
    </submittedName>
</protein>
<feature type="region of interest" description="Disordered" evidence="1">
    <location>
        <begin position="1"/>
        <end position="124"/>
    </location>
</feature>
<dbReference type="Proteomes" id="UP001148018">
    <property type="component" value="Unassembled WGS sequence"/>
</dbReference>
<comment type="caution">
    <text evidence="2">The sequence shown here is derived from an EMBL/GenBank/DDBJ whole genome shotgun (WGS) entry which is preliminary data.</text>
</comment>
<gene>
    <name evidence="2" type="ORF">NHX12_011971</name>
</gene>
<sequence>MRCVVSPPALGPHKAPGSLDTPWTTQKDEKRADAWTRRPPLPSPIKTLQKSSGKQWPSSPPPGRRRCVFPGAAGERNADQMKGEEEKDRAEEGGRSHCQPPSSRSQSPFPTENHGGVSSNHKPL</sequence>
<evidence type="ECO:0000313" key="2">
    <source>
        <dbReference type="EMBL" id="KAJ3588378.1"/>
    </source>
</evidence>
<dbReference type="AlphaFoldDB" id="A0A9Q0DJ08"/>
<accession>A0A9Q0DJ08</accession>
<feature type="compositionally biased region" description="Low complexity" evidence="1">
    <location>
        <begin position="99"/>
        <end position="110"/>
    </location>
</feature>